<gene>
    <name evidence="5" type="ORF">H257_01438</name>
</gene>
<reference evidence="5" key="1">
    <citation type="submission" date="2013-12" db="EMBL/GenBank/DDBJ databases">
        <title>The Genome Sequence of Aphanomyces astaci APO3.</title>
        <authorList>
            <consortium name="The Broad Institute Genomics Platform"/>
            <person name="Russ C."/>
            <person name="Tyler B."/>
            <person name="van West P."/>
            <person name="Dieguez-Uribeondo J."/>
            <person name="Young S.K."/>
            <person name="Zeng Q."/>
            <person name="Gargeya S."/>
            <person name="Fitzgerald M."/>
            <person name="Abouelleil A."/>
            <person name="Alvarado L."/>
            <person name="Chapman S.B."/>
            <person name="Gainer-Dewar J."/>
            <person name="Goldberg J."/>
            <person name="Griggs A."/>
            <person name="Gujja S."/>
            <person name="Hansen M."/>
            <person name="Howarth C."/>
            <person name="Imamovic A."/>
            <person name="Ireland A."/>
            <person name="Larimer J."/>
            <person name="McCowan C."/>
            <person name="Murphy C."/>
            <person name="Pearson M."/>
            <person name="Poon T.W."/>
            <person name="Priest M."/>
            <person name="Roberts A."/>
            <person name="Saif S."/>
            <person name="Shea T."/>
            <person name="Sykes S."/>
            <person name="Wortman J."/>
            <person name="Nusbaum C."/>
            <person name="Birren B."/>
        </authorList>
    </citation>
    <scope>NUCLEOTIDE SEQUENCE [LARGE SCALE GENOMIC DNA]</scope>
    <source>
        <strain evidence="5">APO3</strain>
    </source>
</reference>
<evidence type="ECO:0000256" key="2">
    <source>
        <dbReference type="ARBA" id="ARBA00022603"/>
    </source>
</evidence>
<proteinExistence type="inferred from homology"/>
<protein>
    <recommendedName>
        <fullName evidence="4">Methyltransferase type 11 domain-containing protein</fullName>
    </recommendedName>
</protein>
<dbReference type="Gene3D" id="3.40.50.150">
    <property type="entry name" value="Vaccinia Virus protein VP39"/>
    <property type="match status" value="1"/>
</dbReference>
<feature type="domain" description="Methyltransferase type 11" evidence="4">
    <location>
        <begin position="240"/>
        <end position="357"/>
    </location>
</feature>
<name>W4HA02_APHAT</name>
<dbReference type="PANTHER" id="PTHR12176:SF79">
    <property type="entry name" value="METHYLTRANSFERASE TYPE 11 DOMAIN-CONTAINING PROTEIN"/>
    <property type="match status" value="1"/>
</dbReference>
<dbReference type="RefSeq" id="XP_009822937.1">
    <property type="nucleotide sequence ID" value="XM_009824635.1"/>
</dbReference>
<dbReference type="GeneID" id="20803434"/>
<dbReference type="InterPro" id="IPR029063">
    <property type="entry name" value="SAM-dependent_MTases_sf"/>
</dbReference>
<accession>W4HA02</accession>
<evidence type="ECO:0000313" key="5">
    <source>
        <dbReference type="EMBL" id="ETV88074.1"/>
    </source>
</evidence>
<comment type="similarity">
    <text evidence="1">Belongs to the methyltransferase superfamily.</text>
</comment>
<sequence length="421" mass="46982">MDDDILSRHEAQLNHYAVPVHLREEAMRKVIEKEFSAPWTMQDNAVVVATEALVPEADVWVLDHVWLFQTAKDAAEQLKANDSLREDMAAIAGHFAQQPSSAADDVDALVGWIVVHLVHCAYSIKFGHTASDLYHYVLANLGSMLTCAKATADINIHVVPLFYMDEGRLVSLMWAVQPIAEGAALVRAHATKISLIQLGKQTYWESRYEDEDEFDWYCGYDHVKDVLRRHVRPSQAVLLAGTGASTLPIDMAQDGFTNVVAMDYAANVVDKLRTKYASTHVQFVQADMTAMTGFEDGSFDCILDKGCLDTMLLAPETQVHQANVWKTLTSDNADEFPDAAAAMREFMRLLSSGGILLLITYGSPSNRMGLLDWHTNDTPGFLWEILECLELSPDQTSRGLAQPFFVYVLQKQAQTPLERQD</sequence>
<evidence type="ECO:0000259" key="4">
    <source>
        <dbReference type="Pfam" id="PF08241"/>
    </source>
</evidence>
<dbReference type="GO" id="GO:0008757">
    <property type="term" value="F:S-adenosylmethionine-dependent methyltransferase activity"/>
    <property type="evidence" value="ECO:0007669"/>
    <property type="project" value="InterPro"/>
</dbReference>
<keyword evidence="2" id="KW-0489">Methyltransferase</keyword>
<evidence type="ECO:0000256" key="3">
    <source>
        <dbReference type="ARBA" id="ARBA00022679"/>
    </source>
</evidence>
<dbReference type="GO" id="GO:0032259">
    <property type="term" value="P:methylation"/>
    <property type="evidence" value="ECO:0007669"/>
    <property type="project" value="UniProtKB-KW"/>
</dbReference>
<dbReference type="VEuPathDB" id="FungiDB:H257_01438"/>
<dbReference type="CDD" id="cd02440">
    <property type="entry name" value="AdoMet_MTases"/>
    <property type="match status" value="1"/>
</dbReference>
<dbReference type="InterPro" id="IPR051419">
    <property type="entry name" value="Lys/N-term_MeTrsfase_sf"/>
</dbReference>
<dbReference type="EMBL" id="KI913115">
    <property type="protein sequence ID" value="ETV88074.1"/>
    <property type="molecule type" value="Genomic_DNA"/>
</dbReference>
<evidence type="ECO:0000256" key="1">
    <source>
        <dbReference type="ARBA" id="ARBA00008361"/>
    </source>
</evidence>
<dbReference type="Pfam" id="PF08241">
    <property type="entry name" value="Methyltransf_11"/>
    <property type="match status" value="1"/>
</dbReference>
<dbReference type="PANTHER" id="PTHR12176">
    <property type="entry name" value="SAM-DEPENDENT METHYLTRANSFERASE SUPERFAMILY PROTEIN"/>
    <property type="match status" value="1"/>
</dbReference>
<organism evidence="5">
    <name type="scientific">Aphanomyces astaci</name>
    <name type="common">Crayfish plague agent</name>
    <dbReference type="NCBI Taxonomy" id="112090"/>
    <lineage>
        <taxon>Eukaryota</taxon>
        <taxon>Sar</taxon>
        <taxon>Stramenopiles</taxon>
        <taxon>Oomycota</taxon>
        <taxon>Saprolegniomycetes</taxon>
        <taxon>Saprolegniales</taxon>
        <taxon>Verrucalvaceae</taxon>
        <taxon>Aphanomyces</taxon>
    </lineage>
</organism>
<keyword evidence="3" id="KW-0808">Transferase</keyword>
<dbReference type="AlphaFoldDB" id="W4HA02"/>
<dbReference type="SUPFAM" id="SSF53335">
    <property type="entry name" value="S-adenosyl-L-methionine-dependent methyltransferases"/>
    <property type="match status" value="1"/>
</dbReference>
<dbReference type="InterPro" id="IPR013216">
    <property type="entry name" value="Methyltransf_11"/>
</dbReference>
<dbReference type="OrthoDB" id="411785at2759"/>